<accession>A0AAV1RQN0</accession>
<comment type="caution">
    <text evidence="1">The sequence shown here is derived from an EMBL/GenBank/DDBJ whole genome shotgun (WGS) entry which is preliminary data.</text>
</comment>
<reference evidence="1 2" key="1">
    <citation type="submission" date="2024-01" db="EMBL/GenBank/DDBJ databases">
        <authorList>
            <person name="Waweru B."/>
        </authorList>
    </citation>
    <scope>NUCLEOTIDE SEQUENCE [LARGE SCALE GENOMIC DNA]</scope>
</reference>
<dbReference type="AlphaFoldDB" id="A0AAV1RQN0"/>
<dbReference type="Proteomes" id="UP001314170">
    <property type="component" value="Unassembled WGS sequence"/>
</dbReference>
<sequence length="160" mass="17523">MEVRGMWGGIDGQDSGCLSYMMVNAKDNGSAIGGEARAHVYGCGCVFWWRWSLRVAILLCDGGDGDDGGGMKIKEAMAVLLLQKGVAGGLPSTSLAGESIVRSYVWFNLCPVKVIKVSRQKHVRGPHKWEDSIKFVEAKQENEKKATLDGLNQRFKPYLS</sequence>
<proteinExistence type="predicted"/>
<evidence type="ECO:0000313" key="1">
    <source>
        <dbReference type="EMBL" id="CAK7337862.1"/>
    </source>
</evidence>
<keyword evidence="2" id="KW-1185">Reference proteome</keyword>
<gene>
    <name evidence="1" type="ORF">DCAF_LOCUS12901</name>
</gene>
<protein>
    <submittedName>
        <fullName evidence="1">Uncharacterized protein</fullName>
    </submittedName>
</protein>
<organism evidence="1 2">
    <name type="scientific">Dovyalis caffra</name>
    <dbReference type="NCBI Taxonomy" id="77055"/>
    <lineage>
        <taxon>Eukaryota</taxon>
        <taxon>Viridiplantae</taxon>
        <taxon>Streptophyta</taxon>
        <taxon>Embryophyta</taxon>
        <taxon>Tracheophyta</taxon>
        <taxon>Spermatophyta</taxon>
        <taxon>Magnoliopsida</taxon>
        <taxon>eudicotyledons</taxon>
        <taxon>Gunneridae</taxon>
        <taxon>Pentapetalae</taxon>
        <taxon>rosids</taxon>
        <taxon>fabids</taxon>
        <taxon>Malpighiales</taxon>
        <taxon>Salicaceae</taxon>
        <taxon>Flacourtieae</taxon>
        <taxon>Dovyalis</taxon>
    </lineage>
</organism>
<name>A0AAV1RQN0_9ROSI</name>
<dbReference type="EMBL" id="CAWUPB010001108">
    <property type="protein sequence ID" value="CAK7337862.1"/>
    <property type="molecule type" value="Genomic_DNA"/>
</dbReference>
<evidence type="ECO:0000313" key="2">
    <source>
        <dbReference type="Proteomes" id="UP001314170"/>
    </source>
</evidence>